<accession>A0ABS3LKK9</accession>
<keyword evidence="2" id="KW-1003">Cell membrane</keyword>
<keyword evidence="5 6" id="KW-0472">Membrane</keyword>
<evidence type="ECO:0000256" key="2">
    <source>
        <dbReference type="ARBA" id="ARBA00022475"/>
    </source>
</evidence>
<evidence type="ECO:0000313" key="8">
    <source>
        <dbReference type="Proteomes" id="UP000664399"/>
    </source>
</evidence>
<name>A0ABS3LKK9_9PROT</name>
<keyword evidence="4 6" id="KW-1133">Transmembrane helix</keyword>
<feature type="transmembrane region" description="Helical" evidence="6">
    <location>
        <begin position="205"/>
        <end position="226"/>
    </location>
</feature>
<dbReference type="PANTHER" id="PTHR42723:SF1">
    <property type="entry name" value="CHLOROPHYLL SYNTHASE, CHLOROPLASTIC"/>
    <property type="match status" value="1"/>
</dbReference>
<dbReference type="Pfam" id="PF01040">
    <property type="entry name" value="UbiA"/>
    <property type="match status" value="1"/>
</dbReference>
<comment type="caution">
    <text evidence="7">The sequence shown here is derived from an EMBL/GenBank/DDBJ whole genome shotgun (WGS) entry which is preliminary data.</text>
</comment>
<feature type="transmembrane region" description="Helical" evidence="6">
    <location>
        <begin position="270"/>
        <end position="292"/>
    </location>
</feature>
<dbReference type="InterPro" id="IPR050475">
    <property type="entry name" value="Prenyltransferase_related"/>
</dbReference>
<feature type="transmembrane region" description="Helical" evidence="6">
    <location>
        <begin position="35"/>
        <end position="60"/>
    </location>
</feature>
<dbReference type="PANTHER" id="PTHR42723">
    <property type="entry name" value="CHLOROPHYLL SYNTHASE"/>
    <property type="match status" value="1"/>
</dbReference>
<dbReference type="CDD" id="cd13963">
    <property type="entry name" value="PT_UbiA_2"/>
    <property type="match status" value="1"/>
</dbReference>
<keyword evidence="7" id="KW-0328">Glycosyltransferase</keyword>
<dbReference type="NCBIfam" id="NF008977">
    <property type="entry name" value="PRK12324.1-2"/>
    <property type="match status" value="1"/>
</dbReference>
<dbReference type="InterPro" id="IPR000537">
    <property type="entry name" value="UbiA_prenyltransferase"/>
</dbReference>
<proteinExistence type="predicted"/>
<feature type="transmembrane region" description="Helical" evidence="6">
    <location>
        <begin position="238"/>
        <end position="258"/>
    </location>
</feature>
<evidence type="ECO:0000256" key="1">
    <source>
        <dbReference type="ARBA" id="ARBA00004141"/>
    </source>
</evidence>
<evidence type="ECO:0000313" key="7">
    <source>
        <dbReference type="EMBL" id="MBO1328129.1"/>
    </source>
</evidence>
<dbReference type="Proteomes" id="UP000664399">
    <property type="component" value="Unassembled WGS sequence"/>
</dbReference>
<protein>
    <submittedName>
        <fullName evidence="7">Decaprenyl-phosphate phosphoribosyltransferase</fullName>
        <ecNumber evidence="7">2.4.2.45</ecNumber>
    </submittedName>
</protein>
<sequence>MRFKDIVAECRPHQYLKNGFVVVGPLFSEQWTLDLLIRTIMAFVAFCAIASAVYCFNDILDVAADRQHPTKCRRPIASGAIPVRFAWLLASALACVGLTIGWLVSPWVFAFVLAYAIINLCYSFLWKHVPVIDVFLISAGFMLRLLTGTLGLGVTTSDWLLLCGLMLTMFLGFAKRYAELRSVSSDSTKNKKTTRKVLDSYTSDMISQFMTISASCTIISYSLYTVSPETISKHHTNYLIITVPVVIYGIFRYLFLLHKRGGGQDTARDVLFDSHMLVTGGIWFIITLLVLINA</sequence>
<evidence type="ECO:0000256" key="3">
    <source>
        <dbReference type="ARBA" id="ARBA00022692"/>
    </source>
</evidence>
<organism evidence="7 8">
    <name type="scientific">Acetobacter suratthaniensis</name>
    <dbReference type="NCBI Taxonomy" id="1502841"/>
    <lineage>
        <taxon>Bacteria</taxon>
        <taxon>Pseudomonadati</taxon>
        <taxon>Pseudomonadota</taxon>
        <taxon>Alphaproteobacteria</taxon>
        <taxon>Acetobacterales</taxon>
        <taxon>Acetobacteraceae</taxon>
        <taxon>Acetobacter</taxon>
    </lineage>
</organism>
<reference evidence="7 8" key="1">
    <citation type="submission" date="2021-03" db="EMBL/GenBank/DDBJ databases">
        <title>The complete genome sequence of Acetobacter suratthaniensis TBRC 1719.</title>
        <authorList>
            <person name="Charoenyingcharoen P."/>
            <person name="Yukphan P."/>
        </authorList>
    </citation>
    <scope>NUCLEOTIDE SEQUENCE [LARGE SCALE GENOMIC DNA]</scope>
    <source>
        <strain evidence="7 8">TBRC 1719</strain>
    </source>
</reference>
<dbReference type="NCBIfam" id="NF008978">
    <property type="entry name" value="PRK12324.1-4"/>
    <property type="match status" value="1"/>
</dbReference>
<feature type="transmembrane region" description="Helical" evidence="6">
    <location>
        <begin position="107"/>
        <end position="125"/>
    </location>
</feature>
<evidence type="ECO:0000256" key="6">
    <source>
        <dbReference type="SAM" id="Phobius"/>
    </source>
</evidence>
<evidence type="ECO:0000256" key="4">
    <source>
        <dbReference type="ARBA" id="ARBA00022989"/>
    </source>
</evidence>
<gene>
    <name evidence="7" type="ORF">J2D75_06530</name>
</gene>
<keyword evidence="8" id="KW-1185">Reference proteome</keyword>
<dbReference type="RefSeq" id="WP_207853974.1">
    <property type="nucleotide sequence ID" value="NZ_JAFVMG010000005.1"/>
</dbReference>
<comment type="subcellular location">
    <subcellularLocation>
        <location evidence="1">Membrane</location>
        <topology evidence="1">Multi-pass membrane protein</topology>
    </subcellularLocation>
</comment>
<feature type="transmembrane region" description="Helical" evidence="6">
    <location>
        <begin position="159"/>
        <end position="178"/>
    </location>
</feature>
<keyword evidence="3 6" id="KW-0812">Transmembrane</keyword>
<dbReference type="Gene3D" id="1.10.357.140">
    <property type="entry name" value="UbiA prenyltransferase"/>
    <property type="match status" value="1"/>
</dbReference>
<evidence type="ECO:0000256" key="5">
    <source>
        <dbReference type="ARBA" id="ARBA00023136"/>
    </source>
</evidence>
<dbReference type="InterPro" id="IPR044878">
    <property type="entry name" value="UbiA_sf"/>
</dbReference>
<keyword evidence="7" id="KW-0808">Transferase</keyword>
<dbReference type="EC" id="2.4.2.45" evidence="7"/>
<dbReference type="GO" id="GO:0016757">
    <property type="term" value="F:glycosyltransferase activity"/>
    <property type="evidence" value="ECO:0007669"/>
    <property type="project" value="UniProtKB-KW"/>
</dbReference>
<dbReference type="EMBL" id="JAFVMG010000005">
    <property type="protein sequence ID" value="MBO1328129.1"/>
    <property type="molecule type" value="Genomic_DNA"/>
</dbReference>
<feature type="transmembrane region" description="Helical" evidence="6">
    <location>
        <begin position="81"/>
        <end position="101"/>
    </location>
</feature>